<keyword evidence="2" id="KW-1003">Cell membrane</keyword>
<organism evidence="7 8">
    <name type="scientific">Acidisoma silvae</name>
    <dbReference type="NCBI Taxonomy" id="2802396"/>
    <lineage>
        <taxon>Bacteria</taxon>
        <taxon>Pseudomonadati</taxon>
        <taxon>Pseudomonadota</taxon>
        <taxon>Alphaproteobacteria</taxon>
        <taxon>Acetobacterales</taxon>
        <taxon>Acidocellaceae</taxon>
        <taxon>Acidisoma</taxon>
    </lineage>
</organism>
<dbReference type="Proteomes" id="UP000708298">
    <property type="component" value="Unassembled WGS sequence"/>
</dbReference>
<dbReference type="PANTHER" id="PTHR30086:SF20">
    <property type="entry name" value="ARGININE EXPORTER PROTEIN ARGO-RELATED"/>
    <property type="match status" value="1"/>
</dbReference>
<proteinExistence type="predicted"/>
<dbReference type="PIRSF" id="PIRSF006324">
    <property type="entry name" value="LeuE"/>
    <property type="match status" value="1"/>
</dbReference>
<sequence>MRTLSVFTDEVFLSGVNPLVHFQTLLTYAAVVLGLFLIPGPAVLLVLGRASTGGRRIGIATGLGIASGDLLHTLFATVGLSAILMTSALAFSIVKYAGVAYLVYLGIWAIIEKGSDLQIGTPRLAAAGPAYRQAVLAELLNPKTALFFLAFLPQFVDPAHGFVTLQLATLGLVFAIMSAGYTALIACVAGQFSRWLARHRRIGRWQGKVIGSIYLMLGVRLALQTR</sequence>
<accession>A0A963YVQ2</accession>
<evidence type="ECO:0000313" key="8">
    <source>
        <dbReference type="Proteomes" id="UP000708298"/>
    </source>
</evidence>
<evidence type="ECO:0000256" key="3">
    <source>
        <dbReference type="ARBA" id="ARBA00022692"/>
    </source>
</evidence>
<reference evidence="7" key="2">
    <citation type="submission" date="2021-01" db="EMBL/GenBank/DDBJ databases">
        <authorList>
            <person name="Mieszkin S."/>
            <person name="Pouder E."/>
            <person name="Alain K."/>
        </authorList>
    </citation>
    <scope>NUCLEOTIDE SEQUENCE</scope>
    <source>
        <strain evidence="7">HW T2.11</strain>
    </source>
</reference>
<dbReference type="RefSeq" id="WP_227323615.1">
    <property type="nucleotide sequence ID" value="NZ_JAESVB010000020.1"/>
</dbReference>
<keyword evidence="4 6" id="KW-1133">Transmembrane helix</keyword>
<dbReference type="PANTHER" id="PTHR30086">
    <property type="entry name" value="ARGININE EXPORTER PROTEIN ARGO"/>
    <property type="match status" value="1"/>
</dbReference>
<reference evidence="7" key="1">
    <citation type="journal article" date="2021" name="Microorganisms">
        <title>Acidisoma silvae sp. nov. and Acidisomacellulosilytica sp. nov., Two Acidophilic Bacteria Isolated from Decaying Wood, Hydrolyzing Cellulose and Producing Poly-3-hydroxybutyrate.</title>
        <authorList>
            <person name="Mieszkin S."/>
            <person name="Pouder E."/>
            <person name="Uroz S."/>
            <person name="Simon-Colin C."/>
            <person name="Alain K."/>
        </authorList>
    </citation>
    <scope>NUCLEOTIDE SEQUENCE</scope>
    <source>
        <strain evidence="7">HW T2.11</strain>
    </source>
</reference>
<feature type="transmembrane region" description="Helical" evidence="6">
    <location>
        <begin position="205"/>
        <end position="223"/>
    </location>
</feature>
<name>A0A963YVQ2_9PROT</name>
<dbReference type="EMBL" id="JAESVB010000020">
    <property type="protein sequence ID" value="MCB8877971.1"/>
    <property type="molecule type" value="Genomic_DNA"/>
</dbReference>
<evidence type="ECO:0000256" key="6">
    <source>
        <dbReference type="SAM" id="Phobius"/>
    </source>
</evidence>
<feature type="transmembrane region" description="Helical" evidence="6">
    <location>
        <begin position="25"/>
        <end position="47"/>
    </location>
</feature>
<evidence type="ECO:0000256" key="2">
    <source>
        <dbReference type="ARBA" id="ARBA00022475"/>
    </source>
</evidence>
<feature type="transmembrane region" description="Helical" evidence="6">
    <location>
        <begin position="172"/>
        <end position="193"/>
    </location>
</feature>
<comment type="caution">
    <text evidence="7">The sequence shown here is derived from an EMBL/GenBank/DDBJ whole genome shotgun (WGS) entry which is preliminary data.</text>
</comment>
<comment type="subcellular location">
    <subcellularLocation>
        <location evidence="1">Cell membrane</location>
        <topology evidence="1">Multi-pass membrane protein</topology>
    </subcellularLocation>
</comment>
<keyword evidence="5 6" id="KW-0472">Membrane</keyword>
<keyword evidence="3 6" id="KW-0812">Transmembrane</keyword>
<evidence type="ECO:0000256" key="1">
    <source>
        <dbReference type="ARBA" id="ARBA00004651"/>
    </source>
</evidence>
<evidence type="ECO:0000256" key="5">
    <source>
        <dbReference type="ARBA" id="ARBA00023136"/>
    </source>
</evidence>
<dbReference type="AlphaFoldDB" id="A0A963YVQ2"/>
<gene>
    <name evidence="7" type="ORF">ASILVAE211_22470</name>
</gene>
<evidence type="ECO:0000256" key="4">
    <source>
        <dbReference type="ARBA" id="ARBA00022989"/>
    </source>
</evidence>
<evidence type="ECO:0000313" key="7">
    <source>
        <dbReference type="EMBL" id="MCB8877971.1"/>
    </source>
</evidence>
<keyword evidence="8" id="KW-1185">Reference proteome</keyword>
<dbReference type="InterPro" id="IPR001123">
    <property type="entry name" value="LeuE-type"/>
</dbReference>
<protein>
    <submittedName>
        <fullName evidence="7">LysE family translocator</fullName>
    </submittedName>
</protein>
<dbReference type="GO" id="GO:0015171">
    <property type="term" value="F:amino acid transmembrane transporter activity"/>
    <property type="evidence" value="ECO:0007669"/>
    <property type="project" value="TreeGrafter"/>
</dbReference>
<dbReference type="GO" id="GO:0005886">
    <property type="term" value="C:plasma membrane"/>
    <property type="evidence" value="ECO:0007669"/>
    <property type="project" value="UniProtKB-SubCell"/>
</dbReference>
<dbReference type="Pfam" id="PF01810">
    <property type="entry name" value="LysE"/>
    <property type="match status" value="1"/>
</dbReference>
<feature type="transmembrane region" description="Helical" evidence="6">
    <location>
        <begin position="89"/>
        <end position="111"/>
    </location>
</feature>